<evidence type="ECO:0000313" key="2">
    <source>
        <dbReference type="EMBL" id="RJG01996.1"/>
    </source>
</evidence>
<protein>
    <submittedName>
        <fullName evidence="2">Uracil-DNA glycosylase</fullName>
    </submittedName>
</protein>
<reference evidence="3" key="1">
    <citation type="submission" date="2018-09" db="EMBL/GenBank/DDBJ databases">
        <authorList>
            <person name="Zhu H."/>
        </authorList>
    </citation>
    <scope>NUCLEOTIDE SEQUENCE [LARGE SCALE GENOMIC DNA]</scope>
    <source>
        <strain evidence="3">K1S02-23</strain>
    </source>
</reference>
<name>A0A3A3GI92_9BURK</name>
<dbReference type="EMBL" id="QYUQ01000002">
    <property type="protein sequence ID" value="RJG01996.1"/>
    <property type="molecule type" value="Genomic_DNA"/>
</dbReference>
<accession>A0A3A3GI92</accession>
<organism evidence="2 3">
    <name type="scientific">Noviherbaspirillum sedimenti</name>
    <dbReference type="NCBI Taxonomy" id="2320865"/>
    <lineage>
        <taxon>Bacteria</taxon>
        <taxon>Pseudomonadati</taxon>
        <taxon>Pseudomonadota</taxon>
        <taxon>Betaproteobacteria</taxon>
        <taxon>Burkholderiales</taxon>
        <taxon>Oxalobacteraceae</taxon>
        <taxon>Noviherbaspirillum</taxon>
    </lineage>
</organism>
<proteinExistence type="predicted"/>
<evidence type="ECO:0000313" key="3">
    <source>
        <dbReference type="Proteomes" id="UP000266327"/>
    </source>
</evidence>
<dbReference type="Proteomes" id="UP000266327">
    <property type="component" value="Unassembled WGS sequence"/>
</dbReference>
<dbReference type="CDD" id="cd10035">
    <property type="entry name" value="UDG_like"/>
    <property type="match status" value="1"/>
</dbReference>
<dbReference type="Gene3D" id="3.40.470.10">
    <property type="entry name" value="Uracil-DNA glycosylase-like domain"/>
    <property type="match status" value="1"/>
</dbReference>
<dbReference type="InterPro" id="IPR005122">
    <property type="entry name" value="Uracil-DNA_glycosylase-like"/>
</dbReference>
<sequence length="209" mass="23400">MVNMTNKIEDVPRLLRLPGAIALRRQMLGEAHIAPLTQYVESLRAKHPTWEFQDFDPMDGGVEADMLFLMEKPGPMTSPTGKKQGSGFISRNNDDPTAEATFNFMVAAGIPRKRVVLWNVIPGWNGTISMTVAECRSGVEELNDLLLLLPKIKTVVLVGGKAGRAQKLLEGMNLRIFTSAHPSPKVRSIKRAMWDLIPRQWEEAYKCCR</sequence>
<gene>
    <name evidence="2" type="ORF">D3878_10745</name>
</gene>
<dbReference type="AlphaFoldDB" id="A0A3A3GI92"/>
<feature type="domain" description="Uracil-DNA glycosylase-like" evidence="1">
    <location>
        <begin position="63"/>
        <end position="188"/>
    </location>
</feature>
<dbReference type="InterPro" id="IPR036895">
    <property type="entry name" value="Uracil-DNA_glycosylase-like_sf"/>
</dbReference>
<keyword evidence="3" id="KW-1185">Reference proteome</keyword>
<dbReference type="Pfam" id="PF03167">
    <property type="entry name" value="UDG"/>
    <property type="match status" value="1"/>
</dbReference>
<dbReference type="SUPFAM" id="SSF52141">
    <property type="entry name" value="Uracil-DNA glycosylase-like"/>
    <property type="match status" value="1"/>
</dbReference>
<comment type="caution">
    <text evidence="2">The sequence shown here is derived from an EMBL/GenBank/DDBJ whole genome shotgun (WGS) entry which is preliminary data.</text>
</comment>
<evidence type="ECO:0000259" key="1">
    <source>
        <dbReference type="Pfam" id="PF03167"/>
    </source>
</evidence>